<dbReference type="Proteomes" id="UP000050956">
    <property type="component" value="Unassembled WGS sequence"/>
</dbReference>
<keyword evidence="2" id="KW-1185">Reference proteome</keyword>
<dbReference type="EMBL" id="LDJM01000002">
    <property type="protein sequence ID" value="KRG79641.1"/>
    <property type="molecule type" value="Genomic_DNA"/>
</dbReference>
<gene>
    <name evidence="1" type="ORF">ABB30_00425</name>
</gene>
<evidence type="ECO:0000313" key="2">
    <source>
        <dbReference type="Proteomes" id="UP000050956"/>
    </source>
</evidence>
<organism evidence="1 2">
    <name type="scientific">Stenotrophomonas ginsengisoli</name>
    <dbReference type="NCBI Taxonomy" id="336566"/>
    <lineage>
        <taxon>Bacteria</taxon>
        <taxon>Pseudomonadati</taxon>
        <taxon>Pseudomonadota</taxon>
        <taxon>Gammaproteobacteria</taxon>
        <taxon>Lysobacterales</taxon>
        <taxon>Lysobacteraceae</taxon>
        <taxon>Stenotrophomonas</taxon>
    </lineage>
</organism>
<evidence type="ECO:0000313" key="1">
    <source>
        <dbReference type="EMBL" id="KRG79641.1"/>
    </source>
</evidence>
<reference evidence="1 2" key="1">
    <citation type="submission" date="2015-05" db="EMBL/GenBank/DDBJ databases">
        <title>Genome sequencing and analysis of members of genus Stenotrophomonas.</title>
        <authorList>
            <person name="Patil P.P."/>
            <person name="Midha S."/>
            <person name="Patil P.B."/>
        </authorList>
    </citation>
    <scope>NUCLEOTIDE SEQUENCE [LARGE SCALE GENOMIC DNA]</scope>
    <source>
        <strain evidence="1 2">DSM 24757</strain>
    </source>
</reference>
<sequence length="167" mass="19264">MVDGNPLPLRFVRHDFAVHVYDTLAFYVEYNGDGFFASNYRNTRSPSYADSIPRERWPTAGYSSVANWPGPVKLRWTSLDGVEHTAEIDFPRIFADGLTLHAVPDNELPAGMYRQGISTDPEIHLEVDNRTVRVYQRARMSTRTEQVPGNRYTRNRSDLFLVAEYQY</sequence>
<protein>
    <submittedName>
        <fullName evidence="1">Uncharacterized protein</fullName>
    </submittedName>
</protein>
<dbReference type="STRING" id="336566.ABB30_00425"/>
<name>A0A0R0DB27_9GAMM</name>
<accession>A0A0R0DB27</accession>
<dbReference type="PATRIC" id="fig|336566.3.peg.1050"/>
<proteinExistence type="predicted"/>
<comment type="caution">
    <text evidence="1">The sequence shown here is derived from an EMBL/GenBank/DDBJ whole genome shotgun (WGS) entry which is preliminary data.</text>
</comment>
<dbReference type="AlphaFoldDB" id="A0A0R0DB27"/>